<keyword evidence="4" id="KW-1133">Transmembrane helix</keyword>
<evidence type="ECO:0000256" key="5">
    <source>
        <dbReference type="ARBA" id="ARBA00023136"/>
    </source>
</evidence>
<dbReference type="GO" id="GO:0005886">
    <property type="term" value="C:plasma membrane"/>
    <property type="evidence" value="ECO:0007669"/>
    <property type="project" value="UniProtKB-SubCell"/>
</dbReference>
<dbReference type="PANTHER" id="PTHR12385:SF14">
    <property type="entry name" value="CHOLINE TRANSPORTER-LIKE 2"/>
    <property type="match status" value="1"/>
</dbReference>
<evidence type="ECO:0000256" key="3">
    <source>
        <dbReference type="ARBA" id="ARBA00022692"/>
    </source>
</evidence>
<dbReference type="OrthoDB" id="420519at2759"/>
<dbReference type="InterPro" id="IPR007603">
    <property type="entry name" value="Choline_transptr-like"/>
</dbReference>
<name>A0A388LJ49_CHABU</name>
<keyword evidence="5" id="KW-0472">Membrane</keyword>
<comment type="similarity">
    <text evidence="2 7">Belongs to the CTL (choline transporter-like) family.</text>
</comment>
<evidence type="ECO:0000256" key="6">
    <source>
        <dbReference type="ARBA" id="ARBA00023180"/>
    </source>
</evidence>
<reference evidence="8 9" key="1">
    <citation type="journal article" date="2018" name="Cell">
        <title>The Chara Genome: Secondary Complexity and Implications for Plant Terrestrialization.</title>
        <authorList>
            <person name="Nishiyama T."/>
            <person name="Sakayama H."/>
            <person name="Vries J.D."/>
            <person name="Buschmann H."/>
            <person name="Saint-Marcoux D."/>
            <person name="Ullrich K.K."/>
            <person name="Haas F.B."/>
            <person name="Vanderstraeten L."/>
            <person name="Becker D."/>
            <person name="Lang D."/>
            <person name="Vosolsobe S."/>
            <person name="Rombauts S."/>
            <person name="Wilhelmsson P.K.I."/>
            <person name="Janitza P."/>
            <person name="Kern R."/>
            <person name="Heyl A."/>
            <person name="Rumpler F."/>
            <person name="Villalobos L.I.A.C."/>
            <person name="Clay J.M."/>
            <person name="Skokan R."/>
            <person name="Toyoda A."/>
            <person name="Suzuki Y."/>
            <person name="Kagoshima H."/>
            <person name="Schijlen E."/>
            <person name="Tajeshwar N."/>
            <person name="Catarino B."/>
            <person name="Hetherington A.J."/>
            <person name="Saltykova A."/>
            <person name="Bonnot C."/>
            <person name="Breuninger H."/>
            <person name="Symeonidi A."/>
            <person name="Radhakrishnan G.V."/>
            <person name="Van Nieuwerburgh F."/>
            <person name="Deforce D."/>
            <person name="Chang C."/>
            <person name="Karol K.G."/>
            <person name="Hedrich R."/>
            <person name="Ulvskov P."/>
            <person name="Glockner G."/>
            <person name="Delwiche C.F."/>
            <person name="Petrasek J."/>
            <person name="Van de Peer Y."/>
            <person name="Friml J."/>
            <person name="Beilby M."/>
            <person name="Dolan L."/>
            <person name="Kohara Y."/>
            <person name="Sugano S."/>
            <person name="Fujiyama A."/>
            <person name="Delaux P.-M."/>
            <person name="Quint M."/>
            <person name="TheiBen G."/>
            <person name="Hagemann M."/>
            <person name="Harholt J."/>
            <person name="Dunand C."/>
            <person name="Zachgo S."/>
            <person name="Langdale J."/>
            <person name="Maumus F."/>
            <person name="Straeten D.V.D."/>
            <person name="Gould S.B."/>
            <person name="Rensing S.A."/>
        </authorList>
    </citation>
    <scope>NUCLEOTIDE SEQUENCE [LARGE SCALE GENOMIC DNA]</scope>
    <source>
        <strain evidence="8 9">S276</strain>
    </source>
</reference>
<dbReference type="PANTHER" id="PTHR12385">
    <property type="entry name" value="CHOLINE TRANSPORTER-LIKE (SLC FAMILY 44)"/>
    <property type="match status" value="1"/>
</dbReference>
<protein>
    <recommendedName>
        <fullName evidence="7">Choline transporter-like protein</fullName>
    </recommendedName>
</protein>
<evidence type="ECO:0000313" key="8">
    <source>
        <dbReference type="EMBL" id="GBG82360.1"/>
    </source>
</evidence>
<comment type="subcellular location">
    <subcellularLocation>
        <location evidence="7">Cell membrane</location>
        <topology evidence="7">Multi-pass membrane protein</topology>
    </subcellularLocation>
    <subcellularLocation>
        <location evidence="1">Membrane</location>
        <topology evidence="1">Multi-pass membrane protein</topology>
    </subcellularLocation>
</comment>
<keyword evidence="6" id="KW-0325">Glycoprotein</keyword>
<evidence type="ECO:0000256" key="1">
    <source>
        <dbReference type="ARBA" id="ARBA00004141"/>
    </source>
</evidence>
<comment type="caution">
    <text evidence="8">The sequence shown here is derived from an EMBL/GenBank/DDBJ whole genome shotgun (WGS) entry which is preliminary data.</text>
</comment>
<dbReference type="EMBL" id="BFEA01000404">
    <property type="protein sequence ID" value="GBG82360.1"/>
    <property type="molecule type" value="Genomic_DNA"/>
</dbReference>
<dbReference type="AlphaFoldDB" id="A0A388LJ49"/>
<evidence type="ECO:0000256" key="2">
    <source>
        <dbReference type="ARBA" id="ARBA00007168"/>
    </source>
</evidence>
<proteinExistence type="inferred from homology"/>
<dbReference type="Proteomes" id="UP000265515">
    <property type="component" value="Unassembled WGS sequence"/>
</dbReference>
<dbReference type="GO" id="GO:0022857">
    <property type="term" value="F:transmembrane transporter activity"/>
    <property type="evidence" value="ECO:0007669"/>
    <property type="project" value="UniProtKB-UniRule"/>
</dbReference>
<evidence type="ECO:0000313" key="9">
    <source>
        <dbReference type="Proteomes" id="UP000265515"/>
    </source>
</evidence>
<keyword evidence="9" id="KW-1185">Reference proteome</keyword>
<dbReference type="OMA" id="GKSFCKA"/>
<dbReference type="Gramene" id="GBG82360">
    <property type="protein sequence ID" value="GBG82360"/>
    <property type="gene ID" value="CBR_g34644"/>
</dbReference>
<evidence type="ECO:0000256" key="4">
    <source>
        <dbReference type="ARBA" id="ARBA00022989"/>
    </source>
</evidence>
<dbReference type="STRING" id="69332.A0A388LJ49"/>
<comment type="function">
    <text evidence="7">Choline transporter.</text>
</comment>
<dbReference type="Pfam" id="PF04515">
    <property type="entry name" value="Choline_transpo"/>
    <property type="match status" value="1"/>
</dbReference>
<evidence type="ECO:0000256" key="7">
    <source>
        <dbReference type="RuleBase" id="RU368066"/>
    </source>
</evidence>
<gene>
    <name evidence="8" type="ORF">CBR_g34644</name>
</gene>
<organism evidence="8 9">
    <name type="scientific">Chara braunii</name>
    <name type="common">Braun's stonewort</name>
    <dbReference type="NCBI Taxonomy" id="69332"/>
    <lineage>
        <taxon>Eukaryota</taxon>
        <taxon>Viridiplantae</taxon>
        <taxon>Streptophyta</taxon>
        <taxon>Charophyceae</taxon>
        <taxon>Charales</taxon>
        <taxon>Characeae</taxon>
        <taxon>Chara</taxon>
    </lineage>
</organism>
<accession>A0A388LJ49</accession>
<sequence length="732" mass="82016">MDHHHVAHYIPTVLVDRIETHRRCRDVPFLVLFVVFWCGMLVAAGIAFREGNPRRLVYGLDYKGNLCGSSHGDPNLQGYNIRYWMNPKQVIESGDITFSVSLRDARAICLRACPPIAEGINSSLSWVCDYPEINAGNSTSPLHQLTIKDWADRNYSYFELLDATQRLSSLRLEGPCYPVLIETTSLFWSCQPEANISFPMYELWRQINGSAVTFHSISIWDSVNRYLSDPSAVLQRYVADLGKAWPVLVVCSAIAPLVLCSVWLVFVRFFARFTVWLTIILVNALAILVMLLFYVKAGSLKKSSVEAVVGAEAAATVLGIDGAAAEREHLKVTAILYTLVLAVLLLFSAVMLRRIHFASGILKVASKAMAAIPTLLVFPILPFAASVLFGIFWVYVASYLFSAGDVTRRDCLGAEQCRSYSVALLRTVTGPENCCGYDIKYNTRLKWAMVYHIFGCFWTLQFILACSMTTIAGAVASFYWTKSDKAAIPFHPVTNAATRTIRYSLGSMALGSLVIGIVGLIRWLCEYLRRKLLADDTSVIRYVCCCTEYCLVCLDYVVKFVNRNAYIIIAIKGYGFCQAAARASMLIVDNILRVAAVSVLGDFALFLAKLMVSFACAFLAFLMLEDLRYKSGENRVSSPLAPVLFCMGVSFIVAYIFFTVVEVAMDTIILSFCEDCEENNNVPIFAPRVLMETIKMAQDEHEHRARRRERRRRRTEAEHRIPHVAPIVHGIH</sequence>
<keyword evidence="3" id="KW-0812">Transmembrane</keyword>